<protein>
    <submittedName>
        <fullName evidence="2">RCG21888</fullName>
    </submittedName>
</protein>
<evidence type="ECO:0000313" key="2">
    <source>
        <dbReference type="EMBL" id="EDM13931.1"/>
    </source>
</evidence>
<sequence>MQKNASSVTDGRLCVPRRSFERLRTGLVMPDVQPREDPVSSPFKQTPQLGPAEFPIRLHCPSNIQDTL</sequence>
<feature type="non-terminal residue" evidence="2">
    <location>
        <position position="68"/>
    </location>
</feature>
<dbReference type="AlphaFoldDB" id="A6J1Z2"/>
<proteinExistence type="predicted"/>
<gene>
    <name evidence="2" type="ORF">rCG_21888</name>
</gene>
<name>A6J1Z2_RAT</name>
<accession>A6J1Z2</accession>
<organism evidence="2 3">
    <name type="scientific">Rattus norvegicus</name>
    <name type="common">Rat</name>
    <dbReference type="NCBI Taxonomy" id="10116"/>
    <lineage>
        <taxon>Eukaryota</taxon>
        <taxon>Metazoa</taxon>
        <taxon>Chordata</taxon>
        <taxon>Craniata</taxon>
        <taxon>Vertebrata</taxon>
        <taxon>Euteleostomi</taxon>
        <taxon>Mammalia</taxon>
        <taxon>Eutheria</taxon>
        <taxon>Euarchontoglires</taxon>
        <taxon>Glires</taxon>
        <taxon>Rodentia</taxon>
        <taxon>Myomorpha</taxon>
        <taxon>Muroidea</taxon>
        <taxon>Muridae</taxon>
        <taxon>Murinae</taxon>
        <taxon>Rattus</taxon>
    </lineage>
</organism>
<evidence type="ECO:0000313" key="3">
    <source>
        <dbReference type="Proteomes" id="UP000234681"/>
    </source>
</evidence>
<dbReference type="EMBL" id="CH473973">
    <property type="protein sequence ID" value="EDM13931.1"/>
    <property type="molecule type" value="Genomic_DNA"/>
</dbReference>
<evidence type="ECO:0000256" key="1">
    <source>
        <dbReference type="SAM" id="MobiDB-lite"/>
    </source>
</evidence>
<reference evidence="2 3" key="1">
    <citation type="submission" date="2005-07" db="EMBL/GenBank/DDBJ databases">
        <authorList>
            <person name="Mural R.J."/>
            <person name="Li P.W."/>
            <person name="Adams M.D."/>
            <person name="Amanatides P.G."/>
            <person name="Baden-Tillson H."/>
            <person name="Barnstead M."/>
            <person name="Chin S.H."/>
            <person name="Dew I."/>
            <person name="Evans C.A."/>
            <person name="Ferriera S."/>
            <person name="Flanigan M."/>
            <person name="Fosler C."/>
            <person name="Glodek A."/>
            <person name="Gu Z."/>
            <person name="Holt R.A."/>
            <person name="Jennings D."/>
            <person name="Kraft C.L."/>
            <person name="Lu F."/>
            <person name="Nguyen T."/>
            <person name="Nusskern D.R."/>
            <person name="Pfannkoch C.M."/>
            <person name="Sitter C."/>
            <person name="Sutton G.G."/>
            <person name="Venter J.C."/>
            <person name="Wang Z."/>
            <person name="Woodage T."/>
            <person name="Zheng X.H."/>
            <person name="Zhong F."/>
        </authorList>
    </citation>
    <scope>NUCLEOTIDE SEQUENCE [LARGE SCALE GENOMIC DNA]</scope>
    <source>
        <strain>BN</strain>
        <strain evidence="3">Sprague-Dawley</strain>
    </source>
</reference>
<feature type="region of interest" description="Disordered" evidence="1">
    <location>
        <begin position="31"/>
        <end position="55"/>
    </location>
</feature>
<dbReference type="Proteomes" id="UP000234681">
    <property type="component" value="Chromosome 12"/>
</dbReference>